<name>A0AAE3W6U9_9ACTN</name>
<keyword evidence="4" id="KW-1185">Reference proteome</keyword>
<feature type="domain" description="Pyridoxamine 5'-phosphate oxidase N-terminal" evidence="2">
    <location>
        <begin position="15"/>
        <end position="130"/>
    </location>
</feature>
<evidence type="ECO:0000259" key="2">
    <source>
        <dbReference type="Pfam" id="PF01243"/>
    </source>
</evidence>
<dbReference type="GO" id="GO:0070967">
    <property type="term" value="F:coenzyme F420 binding"/>
    <property type="evidence" value="ECO:0007669"/>
    <property type="project" value="TreeGrafter"/>
</dbReference>
<dbReference type="AlphaFoldDB" id="A0AAE3W6U9"/>
<dbReference type="GO" id="GO:0005829">
    <property type="term" value="C:cytosol"/>
    <property type="evidence" value="ECO:0007669"/>
    <property type="project" value="TreeGrafter"/>
</dbReference>
<dbReference type="InterPro" id="IPR011576">
    <property type="entry name" value="Pyridox_Oxase_N"/>
</dbReference>
<protein>
    <submittedName>
        <fullName evidence="3">PPOX class probable F420-dependent enzyme</fullName>
    </submittedName>
</protein>
<dbReference type="RefSeq" id="WP_370879321.1">
    <property type="nucleotide sequence ID" value="NZ_JAUSUZ010000001.1"/>
</dbReference>
<dbReference type="InterPro" id="IPR052019">
    <property type="entry name" value="F420H2_bilvrd_red/Heme_oxyg"/>
</dbReference>
<dbReference type="NCBIfam" id="TIGR03618">
    <property type="entry name" value="Rv1155_F420"/>
    <property type="match status" value="1"/>
</dbReference>
<dbReference type="InterPro" id="IPR012349">
    <property type="entry name" value="Split_barrel_FMN-bd"/>
</dbReference>
<organism evidence="3 4">
    <name type="scientific">Catenuloplanes indicus</name>
    <dbReference type="NCBI Taxonomy" id="137267"/>
    <lineage>
        <taxon>Bacteria</taxon>
        <taxon>Bacillati</taxon>
        <taxon>Actinomycetota</taxon>
        <taxon>Actinomycetes</taxon>
        <taxon>Micromonosporales</taxon>
        <taxon>Micromonosporaceae</taxon>
        <taxon>Catenuloplanes</taxon>
    </lineage>
</organism>
<evidence type="ECO:0000313" key="3">
    <source>
        <dbReference type="EMBL" id="MDQ0370347.1"/>
    </source>
</evidence>
<accession>A0AAE3W6U9</accession>
<dbReference type="Gene3D" id="2.30.110.10">
    <property type="entry name" value="Electron Transport, Fmn-binding Protein, Chain A"/>
    <property type="match status" value="1"/>
</dbReference>
<proteinExistence type="predicted"/>
<reference evidence="3 4" key="1">
    <citation type="submission" date="2023-07" db="EMBL/GenBank/DDBJ databases">
        <title>Sequencing the genomes of 1000 actinobacteria strains.</title>
        <authorList>
            <person name="Klenk H.-P."/>
        </authorList>
    </citation>
    <scope>NUCLEOTIDE SEQUENCE [LARGE SCALE GENOMIC DNA]</scope>
    <source>
        <strain evidence="3 4">DSM 44709</strain>
    </source>
</reference>
<dbReference type="PANTHER" id="PTHR35176">
    <property type="entry name" value="HEME OXYGENASE HI_0854-RELATED"/>
    <property type="match status" value="1"/>
</dbReference>
<dbReference type="InterPro" id="IPR019920">
    <property type="entry name" value="F420-binding_dom_put"/>
</dbReference>
<dbReference type="EMBL" id="JAUSUZ010000001">
    <property type="protein sequence ID" value="MDQ0370347.1"/>
    <property type="molecule type" value="Genomic_DNA"/>
</dbReference>
<dbReference type="GO" id="GO:0016627">
    <property type="term" value="F:oxidoreductase activity, acting on the CH-CH group of donors"/>
    <property type="evidence" value="ECO:0007669"/>
    <property type="project" value="TreeGrafter"/>
</dbReference>
<gene>
    <name evidence="3" type="ORF">J2S42_007016</name>
</gene>
<dbReference type="Pfam" id="PF01243">
    <property type="entry name" value="PNPOx_N"/>
    <property type="match status" value="1"/>
</dbReference>
<evidence type="ECO:0000313" key="4">
    <source>
        <dbReference type="Proteomes" id="UP001240236"/>
    </source>
</evidence>
<evidence type="ECO:0000256" key="1">
    <source>
        <dbReference type="ARBA" id="ARBA00023002"/>
    </source>
</evidence>
<sequence>MSSVQRRRGPADVGDEFREFWTERHLCTLTTIRPDGTPHVTPVGAVINWAAGTALVLTSATSTKARNAAATGTVALCSVDGRRWSTVEGRARVRTEPEFVADAERRYAERYRTPRVNPHRVILEITLTRVLGNVG</sequence>
<dbReference type="Proteomes" id="UP001240236">
    <property type="component" value="Unassembled WGS sequence"/>
</dbReference>
<keyword evidence="1" id="KW-0560">Oxidoreductase</keyword>
<dbReference type="PANTHER" id="PTHR35176:SF1">
    <property type="entry name" value="F420H(2)-DEPENDENT BILIVERDIN REDUCTASE"/>
    <property type="match status" value="1"/>
</dbReference>
<comment type="caution">
    <text evidence="3">The sequence shown here is derived from an EMBL/GenBank/DDBJ whole genome shotgun (WGS) entry which is preliminary data.</text>
</comment>
<dbReference type="SUPFAM" id="SSF50475">
    <property type="entry name" value="FMN-binding split barrel"/>
    <property type="match status" value="1"/>
</dbReference>